<keyword evidence="2" id="KW-0479">Metal-binding</keyword>
<keyword evidence="2" id="KW-0539">Nucleus</keyword>
<dbReference type="GO" id="GO:0005634">
    <property type="term" value="C:nucleus"/>
    <property type="evidence" value="ECO:0007669"/>
    <property type="project" value="UniProtKB-SubCell"/>
</dbReference>
<evidence type="ECO:0000259" key="3">
    <source>
        <dbReference type="PROSITE" id="PS50966"/>
    </source>
</evidence>
<evidence type="ECO:0000256" key="2">
    <source>
        <dbReference type="RuleBase" id="RU367018"/>
    </source>
</evidence>
<dbReference type="PROSITE" id="PS50966">
    <property type="entry name" value="ZF_SWIM"/>
    <property type="match status" value="1"/>
</dbReference>
<sequence length="246" mass="29163">MYNIRDHWIPAYFHDIEMDGLLRITSRSESSNFFFQHFHQNGDTLVEFYSSFESGMDKQCHLNTENDTKSKHTPHTATTIKIEIDASKLYTRKLFHFVSEDIKSACYHTNIPDMSKDHHSRNYKVEDELMHGKIFEVDVNLSNNSVKCSCNFYFRRGYLYRHVFATLHQCGVKEIPRKYVKTRWSKDAVKRDSILGSQLPGFVSRIVWTMLVKTRIRLIKLLLTWIKQTQIFQNQKQVVQFKEVVI</sequence>
<dbReference type="PANTHER" id="PTHR31669:SF306">
    <property type="entry name" value="PROTEIN FAR1-RELATED SEQUENCE"/>
    <property type="match status" value="1"/>
</dbReference>
<comment type="caution">
    <text evidence="4">The sequence shown here is derived from an EMBL/GenBank/DDBJ whole genome shotgun (WGS) entry which is preliminary data.</text>
</comment>
<comment type="similarity">
    <text evidence="2">Belongs to the FHY3/FAR1 family.</text>
</comment>
<evidence type="ECO:0000256" key="1">
    <source>
        <dbReference type="PROSITE-ProRule" id="PRU00325"/>
    </source>
</evidence>
<proteinExistence type="inferred from homology"/>
<dbReference type="InterPro" id="IPR031052">
    <property type="entry name" value="FHY3/FAR1"/>
</dbReference>
<gene>
    <name evidence="4" type="ORF">POM88_055017</name>
</gene>
<dbReference type="Proteomes" id="UP001237642">
    <property type="component" value="Unassembled WGS sequence"/>
</dbReference>
<reference evidence="4" key="1">
    <citation type="submission" date="2023-02" db="EMBL/GenBank/DDBJ databases">
        <title>Genome of toxic invasive species Heracleum sosnowskyi carries increased number of genes despite the absence of recent whole-genome duplications.</title>
        <authorList>
            <person name="Schelkunov M."/>
            <person name="Shtratnikova V."/>
            <person name="Makarenko M."/>
            <person name="Klepikova A."/>
            <person name="Omelchenko D."/>
            <person name="Novikova G."/>
            <person name="Obukhova E."/>
            <person name="Bogdanov V."/>
            <person name="Penin A."/>
            <person name="Logacheva M."/>
        </authorList>
    </citation>
    <scope>NUCLEOTIDE SEQUENCE</scope>
    <source>
        <strain evidence="4">Hsosn_3</strain>
        <tissue evidence="4">Leaf</tissue>
    </source>
</reference>
<dbReference type="InterPro" id="IPR007527">
    <property type="entry name" value="Znf_SWIM"/>
</dbReference>
<keyword evidence="2" id="KW-0862">Zinc</keyword>
<dbReference type="GO" id="GO:0008270">
    <property type="term" value="F:zinc ion binding"/>
    <property type="evidence" value="ECO:0007669"/>
    <property type="project" value="UniProtKB-UniRule"/>
</dbReference>
<dbReference type="PANTHER" id="PTHR31669">
    <property type="entry name" value="PROTEIN FAR1-RELATED SEQUENCE 10-RELATED"/>
    <property type="match status" value="1"/>
</dbReference>
<evidence type="ECO:0000313" key="5">
    <source>
        <dbReference type="Proteomes" id="UP001237642"/>
    </source>
</evidence>
<dbReference type="AlphaFoldDB" id="A0AAD8LW09"/>
<dbReference type="GO" id="GO:0006355">
    <property type="term" value="P:regulation of DNA-templated transcription"/>
    <property type="evidence" value="ECO:0007669"/>
    <property type="project" value="UniProtKB-UniRule"/>
</dbReference>
<reference evidence="4" key="2">
    <citation type="submission" date="2023-05" db="EMBL/GenBank/DDBJ databases">
        <authorList>
            <person name="Schelkunov M.I."/>
        </authorList>
    </citation>
    <scope>NUCLEOTIDE SEQUENCE</scope>
    <source>
        <strain evidence="4">Hsosn_3</strain>
        <tissue evidence="4">Leaf</tissue>
    </source>
</reference>
<name>A0AAD8LW09_9APIA</name>
<dbReference type="EMBL" id="JAUIZM010000169">
    <property type="protein sequence ID" value="KAK1347893.1"/>
    <property type="molecule type" value="Genomic_DNA"/>
</dbReference>
<accession>A0AAD8LW09</accession>
<protein>
    <recommendedName>
        <fullName evidence="2">Protein FAR1-RELATED SEQUENCE</fullName>
    </recommendedName>
</protein>
<comment type="function">
    <text evidence="2">Putative transcription activator involved in regulating light control of development.</text>
</comment>
<comment type="subcellular location">
    <subcellularLocation>
        <location evidence="2">Nucleus</location>
    </subcellularLocation>
</comment>
<keyword evidence="5" id="KW-1185">Reference proteome</keyword>
<organism evidence="4 5">
    <name type="scientific">Heracleum sosnowskyi</name>
    <dbReference type="NCBI Taxonomy" id="360622"/>
    <lineage>
        <taxon>Eukaryota</taxon>
        <taxon>Viridiplantae</taxon>
        <taxon>Streptophyta</taxon>
        <taxon>Embryophyta</taxon>
        <taxon>Tracheophyta</taxon>
        <taxon>Spermatophyta</taxon>
        <taxon>Magnoliopsida</taxon>
        <taxon>eudicotyledons</taxon>
        <taxon>Gunneridae</taxon>
        <taxon>Pentapetalae</taxon>
        <taxon>asterids</taxon>
        <taxon>campanulids</taxon>
        <taxon>Apiales</taxon>
        <taxon>Apiaceae</taxon>
        <taxon>Apioideae</taxon>
        <taxon>apioid superclade</taxon>
        <taxon>Tordylieae</taxon>
        <taxon>Tordyliinae</taxon>
        <taxon>Heracleum</taxon>
    </lineage>
</organism>
<keyword evidence="1 2" id="KW-0863">Zinc-finger</keyword>
<feature type="domain" description="SWIM-type" evidence="3">
    <location>
        <begin position="135"/>
        <end position="171"/>
    </location>
</feature>
<evidence type="ECO:0000313" key="4">
    <source>
        <dbReference type="EMBL" id="KAK1347893.1"/>
    </source>
</evidence>